<feature type="transmembrane region" description="Helical" evidence="1">
    <location>
        <begin position="84"/>
        <end position="103"/>
    </location>
</feature>
<sequence length="147" mass="16644">MEFVYFSYAYAIKMEINKSPISGECFVLGCSRPFAQERCIVNIYFALPVANFFAGAVFAVLLYCKQKITKLDASKMNKVTRFLFFARAFSEIVPFTIDIVVNVSTGISVGYYIGPFGMIGTSLEQFLFVVVYKIVFRAKSVNVPRMR</sequence>
<dbReference type="EMBL" id="JAUCMV010000004">
    <property type="protein sequence ID" value="KAK0401274.1"/>
    <property type="molecule type" value="Genomic_DNA"/>
</dbReference>
<keyword evidence="3" id="KW-1185">Reference proteome</keyword>
<feature type="transmembrane region" description="Helical" evidence="1">
    <location>
        <begin position="43"/>
        <end position="64"/>
    </location>
</feature>
<comment type="caution">
    <text evidence="2">The sequence shown here is derived from an EMBL/GenBank/DDBJ whole genome shotgun (WGS) entry which is preliminary data.</text>
</comment>
<name>A0AA39HAT9_9BILA</name>
<keyword evidence="1" id="KW-1133">Transmembrane helix</keyword>
<keyword evidence="1" id="KW-0812">Transmembrane</keyword>
<gene>
    <name evidence="2" type="ORF">QR680_015681</name>
</gene>
<proteinExistence type="predicted"/>
<dbReference type="AlphaFoldDB" id="A0AA39HAT9"/>
<feature type="transmembrane region" description="Helical" evidence="1">
    <location>
        <begin position="109"/>
        <end position="136"/>
    </location>
</feature>
<evidence type="ECO:0000313" key="2">
    <source>
        <dbReference type="EMBL" id="KAK0401274.1"/>
    </source>
</evidence>
<protein>
    <submittedName>
        <fullName evidence="2">Uncharacterized protein</fullName>
    </submittedName>
</protein>
<dbReference type="Proteomes" id="UP001175271">
    <property type="component" value="Unassembled WGS sequence"/>
</dbReference>
<accession>A0AA39HAT9</accession>
<reference evidence="2" key="1">
    <citation type="submission" date="2023-06" db="EMBL/GenBank/DDBJ databases">
        <title>Genomic analysis of the entomopathogenic nematode Steinernema hermaphroditum.</title>
        <authorList>
            <person name="Schwarz E.M."/>
            <person name="Heppert J.K."/>
            <person name="Baniya A."/>
            <person name="Schwartz H.T."/>
            <person name="Tan C.-H."/>
            <person name="Antoshechkin I."/>
            <person name="Sternberg P.W."/>
            <person name="Goodrich-Blair H."/>
            <person name="Dillman A.R."/>
        </authorList>
    </citation>
    <scope>NUCLEOTIDE SEQUENCE</scope>
    <source>
        <strain evidence="2">PS9179</strain>
        <tissue evidence="2">Whole animal</tissue>
    </source>
</reference>
<evidence type="ECO:0000313" key="3">
    <source>
        <dbReference type="Proteomes" id="UP001175271"/>
    </source>
</evidence>
<organism evidence="2 3">
    <name type="scientific">Steinernema hermaphroditum</name>
    <dbReference type="NCBI Taxonomy" id="289476"/>
    <lineage>
        <taxon>Eukaryota</taxon>
        <taxon>Metazoa</taxon>
        <taxon>Ecdysozoa</taxon>
        <taxon>Nematoda</taxon>
        <taxon>Chromadorea</taxon>
        <taxon>Rhabditida</taxon>
        <taxon>Tylenchina</taxon>
        <taxon>Panagrolaimomorpha</taxon>
        <taxon>Strongyloidoidea</taxon>
        <taxon>Steinernematidae</taxon>
        <taxon>Steinernema</taxon>
    </lineage>
</organism>
<evidence type="ECO:0000256" key="1">
    <source>
        <dbReference type="SAM" id="Phobius"/>
    </source>
</evidence>
<keyword evidence="1" id="KW-0472">Membrane</keyword>